<evidence type="ECO:0000313" key="2">
    <source>
        <dbReference type="WBParaSite" id="Csp11.Scaffold630.g17888.t2"/>
    </source>
</evidence>
<evidence type="ECO:0000313" key="1">
    <source>
        <dbReference type="Proteomes" id="UP000095282"/>
    </source>
</evidence>
<name>A0A1I7UNZ4_9PELO</name>
<protein>
    <submittedName>
        <fullName evidence="2">Cellulose synthase</fullName>
    </submittedName>
</protein>
<dbReference type="Proteomes" id="UP000095282">
    <property type="component" value="Unplaced"/>
</dbReference>
<proteinExistence type="predicted"/>
<reference evidence="2" key="1">
    <citation type="submission" date="2016-11" db="UniProtKB">
        <authorList>
            <consortium name="WormBaseParasite"/>
        </authorList>
    </citation>
    <scope>IDENTIFICATION</scope>
</reference>
<organism evidence="1 2">
    <name type="scientific">Caenorhabditis tropicalis</name>
    <dbReference type="NCBI Taxonomy" id="1561998"/>
    <lineage>
        <taxon>Eukaryota</taxon>
        <taxon>Metazoa</taxon>
        <taxon>Ecdysozoa</taxon>
        <taxon>Nematoda</taxon>
        <taxon>Chromadorea</taxon>
        <taxon>Rhabditida</taxon>
        <taxon>Rhabditina</taxon>
        <taxon>Rhabditomorpha</taxon>
        <taxon>Rhabditoidea</taxon>
        <taxon>Rhabditidae</taxon>
        <taxon>Peloderinae</taxon>
        <taxon>Caenorhabditis</taxon>
    </lineage>
</organism>
<dbReference type="WBParaSite" id="Csp11.Scaffold630.g17888.t2">
    <property type="protein sequence ID" value="Csp11.Scaffold630.g17888.t2"/>
    <property type="gene ID" value="Csp11.Scaffold630.g17888"/>
</dbReference>
<dbReference type="AlphaFoldDB" id="A0A1I7UNZ4"/>
<dbReference type="STRING" id="1561998.A0A1I7UNZ4"/>
<sequence length="156" mass="17670">MWPILVERPKFAQDLSQPCPSFGVHVFLTRLLKGRSKLVADLSQTCLAVLILMCLGASEDRMMGWNKAHGLWGKRSVQEAVSSLNSLQKSNRAHLQQDKRTPQNWNKLNSLWGKRSAKIASFDDDYTNNGESDDDVALLYKRSPAQWQRANGLWGK</sequence>
<keyword evidence="1" id="KW-1185">Reference proteome</keyword>
<dbReference type="eggNOG" id="ENOG502TI28">
    <property type="taxonomic scope" value="Eukaryota"/>
</dbReference>
<accession>A0A1I7UNZ4</accession>